<feature type="compositionally biased region" description="Basic residues" evidence="2">
    <location>
        <begin position="350"/>
        <end position="359"/>
    </location>
</feature>
<evidence type="ECO:0000313" key="4">
    <source>
        <dbReference type="Proteomes" id="UP000241890"/>
    </source>
</evidence>
<reference evidence="3 4" key="1">
    <citation type="submission" date="2017-12" db="EMBL/GenBank/DDBJ databases">
        <title>Sequencing, de novo assembly and annotation of complete genome of a new Thraustochytrid species, strain FCC1311.</title>
        <authorList>
            <person name="Sedici K."/>
            <person name="Godart F."/>
            <person name="Aiese Cigliano R."/>
            <person name="Sanseverino W."/>
            <person name="Barakat M."/>
            <person name="Ortet P."/>
            <person name="Marechal E."/>
            <person name="Cagnac O."/>
            <person name="Amato A."/>
        </authorList>
    </citation>
    <scope>NUCLEOTIDE SEQUENCE [LARGE SCALE GENOMIC DNA]</scope>
</reference>
<accession>A0A2R5GQ66</accession>
<protein>
    <submittedName>
        <fullName evidence="3">Uncharacterized protein</fullName>
    </submittedName>
</protein>
<proteinExistence type="predicted"/>
<feature type="region of interest" description="Disordered" evidence="2">
    <location>
        <begin position="338"/>
        <end position="365"/>
    </location>
</feature>
<dbReference type="Proteomes" id="UP000241890">
    <property type="component" value="Unassembled WGS sequence"/>
</dbReference>
<feature type="region of interest" description="Disordered" evidence="2">
    <location>
        <begin position="178"/>
        <end position="262"/>
    </location>
</feature>
<feature type="compositionally biased region" description="Basic and acidic residues" evidence="2">
    <location>
        <begin position="8"/>
        <end position="19"/>
    </location>
</feature>
<organism evidence="3 4">
    <name type="scientific">Hondaea fermentalgiana</name>
    <dbReference type="NCBI Taxonomy" id="2315210"/>
    <lineage>
        <taxon>Eukaryota</taxon>
        <taxon>Sar</taxon>
        <taxon>Stramenopiles</taxon>
        <taxon>Bigyra</taxon>
        <taxon>Labyrinthulomycetes</taxon>
        <taxon>Thraustochytrida</taxon>
        <taxon>Thraustochytriidae</taxon>
        <taxon>Hondaea</taxon>
    </lineage>
</organism>
<evidence type="ECO:0000256" key="2">
    <source>
        <dbReference type="SAM" id="MobiDB-lite"/>
    </source>
</evidence>
<keyword evidence="4" id="KW-1185">Reference proteome</keyword>
<comment type="caution">
    <text evidence="3">The sequence shown here is derived from an EMBL/GenBank/DDBJ whole genome shotgun (WGS) entry which is preliminary data.</text>
</comment>
<dbReference type="InParanoid" id="A0A2R5GQ66"/>
<feature type="region of interest" description="Disordered" evidence="2">
    <location>
        <begin position="1"/>
        <end position="31"/>
    </location>
</feature>
<dbReference type="AlphaFoldDB" id="A0A2R5GQ66"/>
<feature type="coiled-coil region" evidence="1">
    <location>
        <begin position="269"/>
        <end position="296"/>
    </location>
</feature>
<feature type="compositionally biased region" description="Basic and acidic residues" evidence="2">
    <location>
        <begin position="228"/>
        <end position="240"/>
    </location>
</feature>
<evidence type="ECO:0000313" key="3">
    <source>
        <dbReference type="EMBL" id="GBG33007.1"/>
    </source>
</evidence>
<gene>
    <name evidence="3" type="ORF">FCC1311_092312</name>
</gene>
<name>A0A2R5GQ66_9STRA</name>
<sequence>MENFTSHGLRDTRDTRDTDAPPQDASLDEDLEHEDLRAFDAGRVFERHRKASGLSQEAFLQVLFDLHADRRAAFKNRGSTDFVAGRLFERFGARSVHRASDVVTPAQFKHMISLVGDQIDVFDAGRTFERFADPGLGAVLSPAAFVRLCRSTRLGDILLGWLRAETDEDLEGTRKFERSNPETLSNAHISHHSPSAPLRKGSRHPPSRGATRDSETYFYQDNDDGDEDTRNERIYPRTTEDENDDDVDDDDDRDRQEENYDPSSILRRIKLAVTKMTKAEDQIAALEAEMHAEARLRHELPEAYSEVKERMLNKYIQTLQDKRAVHIDSVKRLQRLARPKPQSQLSKTLAAHRRRRRHMPSPYPDFPLAAYELEDGY</sequence>
<keyword evidence="1" id="KW-0175">Coiled coil</keyword>
<evidence type="ECO:0000256" key="1">
    <source>
        <dbReference type="SAM" id="Coils"/>
    </source>
</evidence>
<dbReference type="EMBL" id="BEYU01000138">
    <property type="protein sequence ID" value="GBG33007.1"/>
    <property type="molecule type" value="Genomic_DNA"/>
</dbReference>
<feature type="compositionally biased region" description="Acidic residues" evidence="2">
    <location>
        <begin position="241"/>
        <end position="252"/>
    </location>
</feature>